<evidence type="ECO:0000259" key="5">
    <source>
        <dbReference type="Pfam" id="PF17846"/>
    </source>
</evidence>
<dbReference type="InterPro" id="IPR027073">
    <property type="entry name" value="5_3_exoribonuclease"/>
</dbReference>
<feature type="domain" description="Xrn1 N-terminal" evidence="4">
    <location>
        <begin position="1"/>
        <end position="225"/>
    </location>
</feature>
<dbReference type="Gene3D" id="3.40.50.12390">
    <property type="match status" value="1"/>
</dbReference>
<name>A0A6C0IVC1_9ZZZZ</name>
<keyword evidence="3" id="KW-0269">Exonuclease</keyword>
<keyword evidence="1" id="KW-0540">Nuclease</keyword>
<evidence type="ECO:0000256" key="3">
    <source>
        <dbReference type="ARBA" id="ARBA00022839"/>
    </source>
</evidence>
<dbReference type="PANTHER" id="PTHR12341:SF70">
    <property type="entry name" value="XRN1 N-TERMINAL DOMAIN-CONTAINING PROTEIN"/>
    <property type="match status" value="1"/>
</dbReference>
<proteinExistence type="predicted"/>
<evidence type="ECO:0000259" key="4">
    <source>
        <dbReference type="Pfam" id="PF03159"/>
    </source>
</evidence>
<dbReference type="GO" id="GO:0003723">
    <property type="term" value="F:RNA binding"/>
    <property type="evidence" value="ECO:0007669"/>
    <property type="project" value="TreeGrafter"/>
</dbReference>
<evidence type="ECO:0000256" key="2">
    <source>
        <dbReference type="ARBA" id="ARBA00022801"/>
    </source>
</evidence>
<keyword evidence="2" id="KW-0378">Hydrolase</keyword>
<dbReference type="InterPro" id="IPR041412">
    <property type="entry name" value="Xrn1_helical"/>
</dbReference>
<dbReference type="PANTHER" id="PTHR12341">
    <property type="entry name" value="5'-&gt;3' EXORIBONUCLEASE"/>
    <property type="match status" value="1"/>
</dbReference>
<evidence type="ECO:0000256" key="1">
    <source>
        <dbReference type="ARBA" id="ARBA00022722"/>
    </source>
</evidence>
<feature type="domain" description="Xrn1 helical" evidence="5">
    <location>
        <begin position="611"/>
        <end position="704"/>
    </location>
</feature>
<sequence>MGITSFFSSVDRNFDVITYLEEPYNKVDATHFLIDFNSIIHNVSSEMLSDINNASNLSFTFNSLSDFEPQLIIQVKESIKNLLKNNFISQNINYVMLAIDGVPSFAKMMEQKKRRYIGDLMNKLMKEVELPIDWSKTNISPGTKFMDDMCKELKTESFINECKKICPNLTGMLVSDVYNPGEGEMKIMKCLRGLTGTKNKICVYSPDSDMILLLMILDIDVSLLRFDQQTSKIKKKKIYNLIDINKFKNELINYCRNRVDTIIDERLLINEIIYIFTLFGDDFLPKLESVQVANDINSIIDNYLLTLKEVGNILTRHTGDVNNKYTLNHNNLKHFFDLLTKNEMKDINRNFYNSKFRNYRYAKDKNFHLDLYNFKADINNIILKFIVKSNSLKRTKSICTPLNAATCIDVGFFYDFLKSSLDKTYNYNMEVTEYNGNTYSTGNRPSDVNLNQNIYEKIIRTIKASNNSSTPYYNFIYNISKIIDGNTLYHTLYGDGVLGSSLFGRRSEEFKKIVTEFKSMYYLKIKPSELLEDLILYLYLQPLQLPFVNFSLDAPDTPIKLQVRSFELKDHINKLKRDHLLDEKNKRGKLEYIITNKLEGYDKLFNPEHSFYKKKLESTSSYNSTFFPNKDIKTVINKYIEGFEWVLNYYFNDKTDLLWYYPYGRIPLLSDIVKHYPTTFTELNFNENRNFNPLESIIFITPLEPGYKLTFFPESVTSETINLIQQFMNSNRQFFLPLSEININLTKDITSLPDLLDCSTSIFLSKCHYKLLDQNNDPELFIKNFRKIIPEIKQQLQNNTEFKCINLGLSSK</sequence>
<dbReference type="Pfam" id="PF17846">
    <property type="entry name" value="XRN_M"/>
    <property type="match status" value="1"/>
</dbReference>
<protein>
    <recommendedName>
        <fullName evidence="7">Xrn1 N-terminal domain-containing protein</fullName>
    </recommendedName>
</protein>
<dbReference type="Pfam" id="PF03159">
    <property type="entry name" value="XRN_N"/>
    <property type="match status" value="1"/>
</dbReference>
<dbReference type="GO" id="GO:0005634">
    <property type="term" value="C:nucleus"/>
    <property type="evidence" value="ECO:0007669"/>
    <property type="project" value="TreeGrafter"/>
</dbReference>
<accession>A0A6C0IVC1</accession>
<dbReference type="EMBL" id="MN740260">
    <property type="protein sequence ID" value="QHT96599.1"/>
    <property type="molecule type" value="Genomic_DNA"/>
</dbReference>
<dbReference type="AlphaFoldDB" id="A0A6C0IVC1"/>
<organism evidence="6">
    <name type="scientific">viral metagenome</name>
    <dbReference type="NCBI Taxonomy" id="1070528"/>
    <lineage>
        <taxon>unclassified sequences</taxon>
        <taxon>metagenomes</taxon>
        <taxon>organismal metagenomes</taxon>
    </lineage>
</organism>
<evidence type="ECO:0000313" key="6">
    <source>
        <dbReference type="EMBL" id="QHT96599.1"/>
    </source>
</evidence>
<dbReference type="GO" id="GO:0000956">
    <property type="term" value="P:nuclear-transcribed mRNA catabolic process"/>
    <property type="evidence" value="ECO:0007669"/>
    <property type="project" value="TreeGrafter"/>
</dbReference>
<evidence type="ECO:0008006" key="7">
    <source>
        <dbReference type="Google" id="ProtNLM"/>
    </source>
</evidence>
<dbReference type="GO" id="GO:0016075">
    <property type="term" value="P:rRNA catabolic process"/>
    <property type="evidence" value="ECO:0007669"/>
    <property type="project" value="TreeGrafter"/>
</dbReference>
<dbReference type="GO" id="GO:0004534">
    <property type="term" value="F:5'-3' RNA exonuclease activity"/>
    <property type="evidence" value="ECO:0007669"/>
    <property type="project" value="TreeGrafter"/>
</dbReference>
<dbReference type="InterPro" id="IPR004859">
    <property type="entry name" value="Xrn1_N"/>
</dbReference>
<reference evidence="6" key="1">
    <citation type="journal article" date="2020" name="Nature">
        <title>Giant virus diversity and host interactions through global metagenomics.</title>
        <authorList>
            <person name="Schulz F."/>
            <person name="Roux S."/>
            <person name="Paez-Espino D."/>
            <person name="Jungbluth S."/>
            <person name="Walsh D.A."/>
            <person name="Denef V.J."/>
            <person name="McMahon K.D."/>
            <person name="Konstantinidis K.T."/>
            <person name="Eloe-Fadrosh E.A."/>
            <person name="Kyrpides N.C."/>
            <person name="Woyke T."/>
        </authorList>
    </citation>
    <scope>NUCLEOTIDE SEQUENCE</scope>
    <source>
        <strain evidence="6">GVMAG-M-3300024302-11</strain>
    </source>
</reference>